<organism evidence="1">
    <name type="scientific">marine sediment metagenome</name>
    <dbReference type="NCBI Taxonomy" id="412755"/>
    <lineage>
        <taxon>unclassified sequences</taxon>
        <taxon>metagenomes</taxon>
        <taxon>ecological metagenomes</taxon>
    </lineage>
</organism>
<accession>A0A0F9EPG4</accession>
<protein>
    <submittedName>
        <fullName evidence="1">Uncharacterized protein</fullName>
    </submittedName>
</protein>
<name>A0A0F9EPG4_9ZZZZ</name>
<dbReference type="AlphaFoldDB" id="A0A0F9EPG4"/>
<proteinExistence type="predicted"/>
<feature type="non-terminal residue" evidence="1">
    <location>
        <position position="1"/>
    </location>
</feature>
<evidence type="ECO:0000313" key="1">
    <source>
        <dbReference type="EMBL" id="KKL68161.1"/>
    </source>
</evidence>
<dbReference type="EMBL" id="LAZR01026618">
    <property type="protein sequence ID" value="KKL68161.1"/>
    <property type="molecule type" value="Genomic_DNA"/>
</dbReference>
<comment type="caution">
    <text evidence="1">The sequence shown here is derived from an EMBL/GenBank/DDBJ whole genome shotgun (WGS) entry which is preliminary data.</text>
</comment>
<sequence>KLQIEGEYYPGRFRNIFLTKNEEGEDIVILYTRNGGGNRACWELEGCPEWGDEDPSTHNERCMIYTNWNLTQHPLYIRDYDDDLDSTYAYFEFRVPTVLEEMLDQLMETQGGEPKSISEAFNEFMSEMKEGKHDDHPGVLAVTEGLKRLLEGKGGGVMEVGPDKVVVKTLKEKNEETS</sequence>
<gene>
    <name evidence="1" type="ORF">LCGC14_2127710</name>
</gene>
<reference evidence="1" key="1">
    <citation type="journal article" date="2015" name="Nature">
        <title>Complex archaea that bridge the gap between prokaryotes and eukaryotes.</title>
        <authorList>
            <person name="Spang A."/>
            <person name="Saw J.H."/>
            <person name="Jorgensen S.L."/>
            <person name="Zaremba-Niedzwiedzka K."/>
            <person name="Martijn J."/>
            <person name="Lind A.E."/>
            <person name="van Eijk R."/>
            <person name="Schleper C."/>
            <person name="Guy L."/>
            <person name="Ettema T.J."/>
        </authorList>
    </citation>
    <scope>NUCLEOTIDE SEQUENCE</scope>
</reference>